<protein>
    <submittedName>
        <fullName evidence="1">Uncharacterized protein</fullName>
    </submittedName>
</protein>
<reference evidence="1 2" key="1">
    <citation type="submission" date="2018-06" db="EMBL/GenBank/DDBJ databases">
        <title>A transcriptomic atlas of mushroom development highlights an independent origin of complex multicellularity.</title>
        <authorList>
            <consortium name="DOE Joint Genome Institute"/>
            <person name="Krizsan K."/>
            <person name="Almasi E."/>
            <person name="Merenyi Z."/>
            <person name="Sahu N."/>
            <person name="Viragh M."/>
            <person name="Koszo T."/>
            <person name="Mondo S."/>
            <person name="Kiss B."/>
            <person name="Balint B."/>
            <person name="Kues U."/>
            <person name="Barry K."/>
            <person name="Hegedus J.C."/>
            <person name="Henrissat B."/>
            <person name="Johnson J."/>
            <person name="Lipzen A."/>
            <person name="Ohm R."/>
            <person name="Nagy I."/>
            <person name="Pangilinan J."/>
            <person name="Yan J."/>
            <person name="Xiong Y."/>
            <person name="Grigoriev I.V."/>
            <person name="Hibbett D.S."/>
            <person name="Nagy L.G."/>
        </authorList>
    </citation>
    <scope>NUCLEOTIDE SEQUENCE [LARGE SCALE GENOMIC DNA]</scope>
    <source>
        <strain evidence="1 2">SZMC22713</strain>
    </source>
</reference>
<evidence type="ECO:0000313" key="1">
    <source>
        <dbReference type="EMBL" id="TDL27606.1"/>
    </source>
</evidence>
<proteinExistence type="predicted"/>
<name>A0A4Y7QJS7_9AGAM</name>
<dbReference type="VEuPathDB" id="FungiDB:BD410DRAFT_429706"/>
<dbReference type="AlphaFoldDB" id="A0A4Y7QJS7"/>
<dbReference type="EMBL" id="ML170159">
    <property type="protein sequence ID" value="TDL27606.1"/>
    <property type="molecule type" value="Genomic_DNA"/>
</dbReference>
<evidence type="ECO:0000313" key="2">
    <source>
        <dbReference type="Proteomes" id="UP000294933"/>
    </source>
</evidence>
<keyword evidence="2" id="KW-1185">Reference proteome</keyword>
<dbReference type="Proteomes" id="UP000294933">
    <property type="component" value="Unassembled WGS sequence"/>
</dbReference>
<gene>
    <name evidence="1" type="ORF">BD410DRAFT_429706</name>
</gene>
<sequence>MHQHGAPLIYIPLSFPAAVAVGFGSVRHCYQHSTSPTSPNIHRLAPEYCGRQVSRCTCYRLFIRPVQVPLTHSTMFHHHAPTLGFHHDHTSASWGRIIPSHHFSFYSLCFSSPKPVLALPRTLNAFFTFPPFYCILFSTTLRIPV</sequence>
<organism evidence="1 2">
    <name type="scientific">Rickenella mellea</name>
    <dbReference type="NCBI Taxonomy" id="50990"/>
    <lineage>
        <taxon>Eukaryota</taxon>
        <taxon>Fungi</taxon>
        <taxon>Dikarya</taxon>
        <taxon>Basidiomycota</taxon>
        <taxon>Agaricomycotina</taxon>
        <taxon>Agaricomycetes</taxon>
        <taxon>Hymenochaetales</taxon>
        <taxon>Rickenellaceae</taxon>
        <taxon>Rickenella</taxon>
    </lineage>
</organism>
<accession>A0A4Y7QJS7</accession>